<dbReference type="OrthoDB" id="5576775at2759"/>
<dbReference type="STRING" id="490622.A0A395NFL7"/>
<feature type="compositionally biased region" description="Basic and acidic residues" evidence="1">
    <location>
        <begin position="208"/>
        <end position="221"/>
    </location>
</feature>
<feature type="region of interest" description="Disordered" evidence="1">
    <location>
        <begin position="1"/>
        <end position="418"/>
    </location>
</feature>
<gene>
    <name evidence="3" type="ORF">TARUN_7593</name>
</gene>
<comment type="caution">
    <text evidence="3">The sequence shown here is derived from an EMBL/GenBank/DDBJ whole genome shotgun (WGS) entry which is preliminary data.</text>
</comment>
<feature type="compositionally biased region" description="Polar residues" evidence="1">
    <location>
        <begin position="347"/>
        <end position="359"/>
    </location>
</feature>
<evidence type="ECO:0000259" key="2">
    <source>
        <dbReference type="Pfam" id="PF08729"/>
    </source>
</evidence>
<dbReference type="EMBL" id="PXOA01000512">
    <property type="protein sequence ID" value="RFU74681.1"/>
    <property type="molecule type" value="Genomic_DNA"/>
</dbReference>
<evidence type="ECO:0000313" key="4">
    <source>
        <dbReference type="Proteomes" id="UP000266272"/>
    </source>
</evidence>
<reference evidence="3 4" key="1">
    <citation type="journal article" date="2018" name="PLoS Pathog.">
        <title>Evolution of structural diversity of trichothecenes, a family of toxins produced by plant pathogenic and entomopathogenic fungi.</title>
        <authorList>
            <person name="Proctor R.H."/>
            <person name="McCormick S.P."/>
            <person name="Kim H.S."/>
            <person name="Cardoza R.E."/>
            <person name="Stanley A.M."/>
            <person name="Lindo L."/>
            <person name="Kelly A."/>
            <person name="Brown D.W."/>
            <person name="Lee T."/>
            <person name="Vaughan M.M."/>
            <person name="Alexander N.J."/>
            <person name="Busman M."/>
            <person name="Gutierrez S."/>
        </authorList>
    </citation>
    <scope>NUCLEOTIDE SEQUENCE [LARGE SCALE GENOMIC DNA]</scope>
    <source>
        <strain evidence="3 4">IBT 40837</strain>
    </source>
</reference>
<feature type="compositionally biased region" description="Low complexity" evidence="1">
    <location>
        <begin position="240"/>
        <end position="253"/>
    </location>
</feature>
<dbReference type="Pfam" id="PF08729">
    <property type="entry name" value="HUN"/>
    <property type="match status" value="1"/>
</dbReference>
<dbReference type="Proteomes" id="UP000266272">
    <property type="component" value="Unassembled WGS sequence"/>
</dbReference>
<organism evidence="3 4">
    <name type="scientific">Trichoderma arundinaceum</name>
    <dbReference type="NCBI Taxonomy" id="490622"/>
    <lineage>
        <taxon>Eukaryota</taxon>
        <taxon>Fungi</taxon>
        <taxon>Dikarya</taxon>
        <taxon>Ascomycota</taxon>
        <taxon>Pezizomycotina</taxon>
        <taxon>Sordariomycetes</taxon>
        <taxon>Hypocreomycetidae</taxon>
        <taxon>Hypocreales</taxon>
        <taxon>Hypocreaceae</taxon>
        <taxon>Trichoderma</taxon>
    </lineage>
</organism>
<evidence type="ECO:0000313" key="3">
    <source>
        <dbReference type="EMBL" id="RFU74681.1"/>
    </source>
</evidence>
<feature type="compositionally biased region" description="Gly residues" evidence="1">
    <location>
        <begin position="603"/>
        <end position="629"/>
    </location>
</feature>
<feature type="compositionally biased region" description="Basic and acidic residues" evidence="1">
    <location>
        <begin position="639"/>
        <end position="656"/>
    </location>
</feature>
<feature type="compositionally biased region" description="Basic and acidic residues" evidence="1">
    <location>
        <begin position="499"/>
        <end position="508"/>
    </location>
</feature>
<feature type="compositionally biased region" description="Low complexity" evidence="1">
    <location>
        <begin position="14"/>
        <end position="34"/>
    </location>
</feature>
<feature type="compositionally biased region" description="Polar residues" evidence="1">
    <location>
        <begin position="406"/>
        <end position="415"/>
    </location>
</feature>
<proteinExistence type="predicted"/>
<feature type="compositionally biased region" description="Polar residues" evidence="1">
    <location>
        <begin position="194"/>
        <end position="206"/>
    </location>
</feature>
<feature type="compositionally biased region" description="Polar residues" evidence="1">
    <location>
        <begin position="308"/>
        <end position="317"/>
    </location>
</feature>
<dbReference type="InterPro" id="IPR014840">
    <property type="entry name" value="HRD"/>
</dbReference>
<feature type="region of interest" description="Disordered" evidence="1">
    <location>
        <begin position="497"/>
        <end position="550"/>
    </location>
</feature>
<feature type="region of interest" description="Disordered" evidence="1">
    <location>
        <begin position="582"/>
        <end position="680"/>
    </location>
</feature>
<name>A0A395NFL7_TRIAR</name>
<feature type="compositionally biased region" description="Polar residues" evidence="1">
    <location>
        <begin position="274"/>
        <end position="283"/>
    </location>
</feature>
<feature type="domain" description="Hpc2-related" evidence="2">
    <location>
        <begin position="537"/>
        <end position="580"/>
    </location>
</feature>
<feature type="compositionally biased region" description="Polar residues" evidence="1">
    <location>
        <begin position="292"/>
        <end position="301"/>
    </location>
</feature>
<sequence>MAAAGDASTTRFDSSAGELSSPPSGSLSEPGSPSHGAARHPNVATDRSALDMEEIVVSGDQNSQQQYSQQYPPQPPAGASPGATPGSRNQTPKRYSLIDGEWVQLTAAGVPRKKPGRKPGSVVKPKNPTEGPEQPKVRKPRKSREAEAPPVQRKRKLAPASDVDTDAPSPRPLAPAGPGGPTSSSPSLHPQLGESLTSTPQHQFQQLPDRRYSPKMQKREGYPSSMQSILNADPPPVTRSPSNSIASPSTSIPVRTSGQSYDPIRGNYDPVRETMTSHYSSAAGSPRAPLPVQSSHRSPSIASMLEPQPSTKASPIQSHLAYPPAMSQPRLQAQDATPLPPSPSYLPKTSTPTPANQTPALKPPVHEIKRDAPTPTPPAPRPVVDHSNFTTIANGPIKKVSPKQKPITSVSTPKTDNLEETIMDMDERSILDFGRARPGEEKETPTIVLSIPITAGETNKYVNFMRMAEDQYGWDALHPRLAANRDRKARIAAAAASLEKVESGRESGDEMSVDLSDGEGSNPDNGGVSGADAQAKPKKKRNFKEDQYDVDDDFVDDSELLWEAQAAASRDGFFVYSGPLVPEVEKPAAGHEERPKRGRGGRGSRGGGRGGAARGGAAAGRGGGPGSRGGSVARKPRITKSEKAQREREKAERESIAKASANGYPLQPTTPSLSVRELGS</sequence>
<protein>
    <submittedName>
        <fullName evidence="3">Histone promoter control 2 hpc2</fullName>
    </submittedName>
</protein>
<dbReference type="AlphaFoldDB" id="A0A395NFL7"/>
<feature type="compositionally biased region" description="Basic and acidic residues" evidence="1">
    <location>
        <begin position="583"/>
        <end position="595"/>
    </location>
</feature>
<keyword evidence="4" id="KW-1185">Reference proteome</keyword>
<evidence type="ECO:0000256" key="1">
    <source>
        <dbReference type="SAM" id="MobiDB-lite"/>
    </source>
</evidence>
<accession>A0A395NFL7</accession>